<keyword evidence="3" id="KW-1185">Reference proteome</keyword>
<accession>A0A543GEL3</accession>
<dbReference type="PANTHER" id="PTHR42815">
    <property type="entry name" value="FAD-BINDING, PUTATIVE (AFU_ORTHOLOGUE AFUA_6G07600)-RELATED"/>
    <property type="match status" value="1"/>
</dbReference>
<feature type="domain" description="Pyridoxamine 5'-phosphate oxidase N-terminal" evidence="1">
    <location>
        <begin position="47"/>
        <end position="162"/>
    </location>
</feature>
<reference evidence="2 3" key="1">
    <citation type="submission" date="2019-06" db="EMBL/GenBank/DDBJ databases">
        <title>Sequencing the genomes of 1000 actinobacteria strains.</title>
        <authorList>
            <person name="Klenk H.-P."/>
        </authorList>
    </citation>
    <scope>NUCLEOTIDE SEQUENCE [LARGE SCALE GENOMIC DNA]</scope>
    <source>
        <strain evidence="2 3">DSM 45511</strain>
    </source>
</reference>
<proteinExistence type="predicted"/>
<dbReference type="EMBL" id="VFPH01000001">
    <property type="protein sequence ID" value="TQM44522.1"/>
    <property type="molecule type" value="Genomic_DNA"/>
</dbReference>
<dbReference type="AlphaFoldDB" id="A0A543GEL3"/>
<comment type="caution">
    <text evidence="2">The sequence shown here is derived from an EMBL/GenBank/DDBJ whole genome shotgun (WGS) entry which is preliminary data.</text>
</comment>
<dbReference type="Gene3D" id="2.30.110.10">
    <property type="entry name" value="Electron Transport, Fmn-binding Protein, Chain A"/>
    <property type="match status" value="1"/>
</dbReference>
<name>A0A543GEL3_9PSEU</name>
<organism evidence="2 3">
    <name type="scientific">Pseudonocardia cypriaca</name>
    <dbReference type="NCBI Taxonomy" id="882449"/>
    <lineage>
        <taxon>Bacteria</taxon>
        <taxon>Bacillati</taxon>
        <taxon>Actinomycetota</taxon>
        <taxon>Actinomycetes</taxon>
        <taxon>Pseudonocardiales</taxon>
        <taxon>Pseudonocardiaceae</taxon>
        <taxon>Pseudonocardia</taxon>
    </lineage>
</organism>
<evidence type="ECO:0000259" key="1">
    <source>
        <dbReference type="Pfam" id="PF01243"/>
    </source>
</evidence>
<sequence>MATAEISPEIVSTEISTVAELEALVGPPMKAAAEKVRPSLDAIDRLWLEHSPLCLIGTSDAEGNLDVSPKGDPAGRLAHVIDDQTLAIAERPGNRRVDGYRNVLANPHVGLIFLVPGRGDTLRVNGRARLLRDAPYFEEMVVKGHRPILALEVAIDEIFYHCAKAFMRSKLWQPETWDHEAIPSTARIAKALTRKDAPLEELEAYYGPSYAEKLYRA</sequence>
<dbReference type="InterPro" id="IPR012349">
    <property type="entry name" value="Split_barrel_FMN-bd"/>
</dbReference>
<dbReference type="InterPro" id="IPR011576">
    <property type="entry name" value="Pyridox_Oxase_N"/>
</dbReference>
<dbReference type="NCBIfam" id="TIGR04025">
    <property type="entry name" value="PPOX_FMN_DR2398"/>
    <property type="match status" value="1"/>
</dbReference>
<gene>
    <name evidence="2" type="ORF">FB388_1892</name>
</gene>
<evidence type="ECO:0000313" key="3">
    <source>
        <dbReference type="Proteomes" id="UP000319818"/>
    </source>
</evidence>
<dbReference type="InterPro" id="IPR024029">
    <property type="entry name" value="Pyridox_Oxase_FMN-dep"/>
</dbReference>
<dbReference type="SUPFAM" id="SSF50475">
    <property type="entry name" value="FMN-binding split barrel"/>
    <property type="match status" value="1"/>
</dbReference>
<protein>
    <recommendedName>
        <fullName evidence="1">Pyridoxamine 5'-phosphate oxidase N-terminal domain-containing protein</fullName>
    </recommendedName>
</protein>
<dbReference type="PANTHER" id="PTHR42815:SF2">
    <property type="entry name" value="FAD-BINDING, PUTATIVE (AFU_ORTHOLOGUE AFUA_6G07600)-RELATED"/>
    <property type="match status" value="1"/>
</dbReference>
<dbReference type="Proteomes" id="UP000319818">
    <property type="component" value="Unassembled WGS sequence"/>
</dbReference>
<evidence type="ECO:0000313" key="2">
    <source>
        <dbReference type="EMBL" id="TQM44522.1"/>
    </source>
</evidence>
<dbReference type="Pfam" id="PF01243">
    <property type="entry name" value="PNPOx_N"/>
    <property type="match status" value="1"/>
</dbReference>